<feature type="transmembrane region" description="Helical" evidence="11">
    <location>
        <begin position="387"/>
        <end position="405"/>
    </location>
</feature>
<protein>
    <recommendedName>
        <fullName evidence="3">glucuronosyltransferase</fullName>
        <ecNumber evidence="3">2.4.1.17</ecNumber>
    </recommendedName>
</protein>
<evidence type="ECO:0000313" key="12">
    <source>
        <dbReference type="EMBL" id="GMS93442.1"/>
    </source>
</evidence>
<evidence type="ECO:0000256" key="1">
    <source>
        <dbReference type="ARBA" id="ARBA00004167"/>
    </source>
</evidence>
<keyword evidence="8 11" id="KW-1133">Transmembrane helix</keyword>
<comment type="similarity">
    <text evidence="2">Belongs to the UDP-glycosyltransferase family.</text>
</comment>
<dbReference type="Pfam" id="PF00201">
    <property type="entry name" value="UDPGT"/>
    <property type="match status" value="1"/>
</dbReference>
<dbReference type="GO" id="GO:0015020">
    <property type="term" value="F:glucuronosyltransferase activity"/>
    <property type="evidence" value="ECO:0007669"/>
    <property type="project" value="UniProtKB-EC"/>
</dbReference>
<gene>
    <name evidence="12" type="ORF">PENTCL1PPCAC_15617</name>
</gene>
<comment type="catalytic activity">
    <reaction evidence="10">
        <text>glucuronate acceptor + UDP-alpha-D-glucuronate = acceptor beta-D-glucuronoside + UDP + H(+)</text>
        <dbReference type="Rhea" id="RHEA:21032"/>
        <dbReference type="ChEBI" id="CHEBI:15378"/>
        <dbReference type="ChEBI" id="CHEBI:58052"/>
        <dbReference type="ChEBI" id="CHEBI:58223"/>
        <dbReference type="ChEBI" id="CHEBI:132367"/>
        <dbReference type="ChEBI" id="CHEBI:132368"/>
        <dbReference type="EC" id="2.4.1.17"/>
    </reaction>
</comment>
<dbReference type="EMBL" id="BTSX01000004">
    <property type="protein sequence ID" value="GMS93442.1"/>
    <property type="molecule type" value="Genomic_DNA"/>
</dbReference>
<keyword evidence="5" id="KW-0808">Transferase</keyword>
<dbReference type="InterPro" id="IPR050271">
    <property type="entry name" value="UDP-glycosyltransferase"/>
</dbReference>
<evidence type="ECO:0000256" key="4">
    <source>
        <dbReference type="ARBA" id="ARBA00022676"/>
    </source>
</evidence>
<keyword evidence="9 11" id="KW-0472">Membrane</keyword>
<sequence length="424" mass="47627">FQIGPVFGDVFYRTCKRVLDEPGLIDRMHEEQFDVMITENFDVCGIGITKSIAPKSVIGVSSTSIIGWQFSDWGVPQALSYRPTSMTSSLDVHSLFDRMYNIYGEILGRLIFWYYRQAVTSALKEKFGPDHPTISELSSNVAYVFTNSEPLISSAAPTISRVIEIGGIRAKQPKMLDEYWEGILTQLSKAVLLSFGSIAKSSRIPHAMKMGIIKAMTRIPNVTFIWKYEEPDDDFCKEHATKVDNLVLTKWMPQVDLLAHPNMAAFITHGGMGSTQEIAQRGVPGIFIPLFADQPYNAEMMQLNGLGRVFDKHELHDDEKLAETISDVIDNPKYQFNAKRTSAMLAKKPFTSRELLIKHVEFAAEFGPSSALRPQSLDMKIIEYNNIDIIACVLLSTAIVIYLIFNFTKRIAGNLSTFVKTKAE</sequence>
<dbReference type="SUPFAM" id="SSF53756">
    <property type="entry name" value="UDP-Glycosyltransferase/glycogen phosphorylase"/>
    <property type="match status" value="1"/>
</dbReference>
<keyword evidence="13" id="KW-1185">Reference proteome</keyword>
<evidence type="ECO:0000256" key="7">
    <source>
        <dbReference type="ARBA" id="ARBA00022729"/>
    </source>
</evidence>
<evidence type="ECO:0000256" key="10">
    <source>
        <dbReference type="ARBA" id="ARBA00047475"/>
    </source>
</evidence>
<dbReference type="Gene3D" id="3.40.50.2000">
    <property type="entry name" value="Glycogen Phosphorylase B"/>
    <property type="match status" value="1"/>
</dbReference>
<evidence type="ECO:0000256" key="11">
    <source>
        <dbReference type="SAM" id="Phobius"/>
    </source>
</evidence>
<dbReference type="CDD" id="cd03784">
    <property type="entry name" value="GT1_Gtf-like"/>
    <property type="match status" value="1"/>
</dbReference>
<evidence type="ECO:0000256" key="9">
    <source>
        <dbReference type="ARBA" id="ARBA00023136"/>
    </source>
</evidence>
<reference evidence="12" key="1">
    <citation type="submission" date="2023-10" db="EMBL/GenBank/DDBJ databases">
        <title>Genome assembly of Pristionchus species.</title>
        <authorList>
            <person name="Yoshida K."/>
            <person name="Sommer R.J."/>
        </authorList>
    </citation>
    <scope>NUCLEOTIDE SEQUENCE</scope>
    <source>
        <strain evidence="12">RS0144</strain>
    </source>
</reference>
<dbReference type="InterPro" id="IPR002213">
    <property type="entry name" value="UDP_glucos_trans"/>
</dbReference>
<evidence type="ECO:0000256" key="5">
    <source>
        <dbReference type="ARBA" id="ARBA00022679"/>
    </source>
</evidence>
<name>A0AAV5TEE3_9BILA</name>
<evidence type="ECO:0000313" key="13">
    <source>
        <dbReference type="Proteomes" id="UP001432027"/>
    </source>
</evidence>
<proteinExistence type="inferred from homology"/>
<dbReference type="EC" id="2.4.1.17" evidence="3"/>
<keyword evidence="4" id="KW-0328">Glycosyltransferase</keyword>
<evidence type="ECO:0000256" key="2">
    <source>
        <dbReference type="ARBA" id="ARBA00009995"/>
    </source>
</evidence>
<dbReference type="PANTHER" id="PTHR48043:SF23">
    <property type="entry name" value="UDP-GLUCURONOSYLTRANSFERASE"/>
    <property type="match status" value="1"/>
</dbReference>
<dbReference type="GO" id="GO:0016020">
    <property type="term" value="C:membrane"/>
    <property type="evidence" value="ECO:0007669"/>
    <property type="project" value="UniProtKB-SubCell"/>
</dbReference>
<evidence type="ECO:0000256" key="3">
    <source>
        <dbReference type="ARBA" id="ARBA00012544"/>
    </source>
</evidence>
<dbReference type="PANTHER" id="PTHR48043">
    <property type="entry name" value="EG:EG0003.4 PROTEIN-RELATED"/>
    <property type="match status" value="1"/>
</dbReference>
<evidence type="ECO:0000256" key="6">
    <source>
        <dbReference type="ARBA" id="ARBA00022692"/>
    </source>
</evidence>
<organism evidence="12 13">
    <name type="scientific">Pristionchus entomophagus</name>
    <dbReference type="NCBI Taxonomy" id="358040"/>
    <lineage>
        <taxon>Eukaryota</taxon>
        <taxon>Metazoa</taxon>
        <taxon>Ecdysozoa</taxon>
        <taxon>Nematoda</taxon>
        <taxon>Chromadorea</taxon>
        <taxon>Rhabditida</taxon>
        <taxon>Rhabditina</taxon>
        <taxon>Diplogasteromorpha</taxon>
        <taxon>Diplogasteroidea</taxon>
        <taxon>Neodiplogasteridae</taxon>
        <taxon>Pristionchus</taxon>
    </lineage>
</organism>
<feature type="non-terminal residue" evidence="12">
    <location>
        <position position="1"/>
    </location>
</feature>
<keyword evidence="7" id="KW-0732">Signal</keyword>
<keyword evidence="6 11" id="KW-0812">Transmembrane</keyword>
<dbReference type="AlphaFoldDB" id="A0AAV5TEE3"/>
<comment type="subcellular location">
    <subcellularLocation>
        <location evidence="1">Membrane</location>
        <topology evidence="1">Single-pass membrane protein</topology>
    </subcellularLocation>
</comment>
<dbReference type="Proteomes" id="UP001432027">
    <property type="component" value="Unassembled WGS sequence"/>
</dbReference>
<dbReference type="FunFam" id="3.40.50.2000:FF:000038">
    <property type="entry name" value="UDP-GlucuronosylTransferase"/>
    <property type="match status" value="1"/>
</dbReference>
<comment type="caution">
    <text evidence="12">The sequence shown here is derived from an EMBL/GenBank/DDBJ whole genome shotgun (WGS) entry which is preliminary data.</text>
</comment>
<evidence type="ECO:0000256" key="8">
    <source>
        <dbReference type="ARBA" id="ARBA00022989"/>
    </source>
</evidence>
<accession>A0AAV5TEE3</accession>